<evidence type="ECO:0000313" key="3">
    <source>
        <dbReference type="Proteomes" id="UP000093695"/>
    </source>
</evidence>
<dbReference type="SUPFAM" id="SSF50998">
    <property type="entry name" value="Quinoprotein alcohol dehydrogenase-like"/>
    <property type="match status" value="1"/>
</dbReference>
<dbReference type="KEGG" id="aori:SD37_23105"/>
<organism evidence="2 3">
    <name type="scientific">Amycolatopsis orientalis</name>
    <name type="common">Nocardia orientalis</name>
    <dbReference type="NCBI Taxonomy" id="31958"/>
    <lineage>
        <taxon>Bacteria</taxon>
        <taxon>Bacillati</taxon>
        <taxon>Actinomycetota</taxon>
        <taxon>Actinomycetes</taxon>
        <taxon>Pseudonocardiales</taxon>
        <taxon>Pseudonocardiaceae</taxon>
        <taxon>Amycolatopsis</taxon>
    </lineage>
</organism>
<evidence type="ECO:0000256" key="1">
    <source>
        <dbReference type="SAM" id="MobiDB-lite"/>
    </source>
</evidence>
<dbReference type="EMBL" id="CP016174">
    <property type="protein sequence ID" value="ANN18243.1"/>
    <property type="molecule type" value="Genomic_DNA"/>
</dbReference>
<dbReference type="InterPro" id="IPR015943">
    <property type="entry name" value="WD40/YVTN_repeat-like_dom_sf"/>
</dbReference>
<dbReference type="InterPro" id="IPR011047">
    <property type="entry name" value="Quinoprotein_ADH-like_sf"/>
</dbReference>
<accession>A0A193C1G8</accession>
<gene>
    <name evidence="2" type="ORF">SD37_23105</name>
</gene>
<evidence type="ECO:0000313" key="2">
    <source>
        <dbReference type="EMBL" id="ANN18243.1"/>
    </source>
</evidence>
<dbReference type="Gene3D" id="2.130.10.10">
    <property type="entry name" value="YVTN repeat-like/Quinoprotein amine dehydrogenase"/>
    <property type="match status" value="1"/>
</dbReference>
<protein>
    <submittedName>
        <fullName evidence="2">Uncharacterized protein</fullName>
    </submittedName>
</protein>
<name>A0A193C1G8_AMYOR</name>
<dbReference type="AlphaFoldDB" id="A0A193C1G8"/>
<feature type="region of interest" description="Disordered" evidence="1">
    <location>
        <begin position="84"/>
        <end position="106"/>
    </location>
</feature>
<reference evidence="2 3" key="1">
    <citation type="journal article" date="2015" name="Genome Announc.">
        <title>Draft Genome Sequence of Norvancomycin-Producing Strain Amycolatopsis orientalis CPCC200066.</title>
        <authorList>
            <person name="Lei X."/>
            <person name="Yuan F."/>
            <person name="Shi Y."/>
            <person name="Li X."/>
            <person name="Wang L."/>
            <person name="Hong B."/>
        </authorList>
    </citation>
    <scope>NUCLEOTIDE SEQUENCE [LARGE SCALE GENOMIC DNA]</scope>
    <source>
        <strain evidence="2 3">B-37</strain>
    </source>
</reference>
<dbReference type="Proteomes" id="UP000093695">
    <property type="component" value="Chromosome"/>
</dbReference>
<sequence length="106" mass="10955">MDTRTFEGSVVGLAADSRGNVAVGFSDGQVLFTDLPGTAFTAAKGSVSAIASSADRNKVAVASGDGCLRSAAALRRRQARKVPGCPGLHRARRKARAKERAWPGVS</sequence>
<keyword evidence="3" id="KW-1185">Reference proteome</keyword>
<proteinExistence type="predicted"/>